<evidence type="ECO:0000313" key="5">
    <source>
        <dbReference type="Proteomes" id="UP000659654"/>
    </source>
</evidence>
<dbReference type="Proteomes" id="UP000582659">
    <property type="component" value="Unassembled WGS sequence"/>
</dbReference>
<dbReference type="WBParaSite" id="BXY_0184200.1">
    <property type="protein sequence ID" value="BXY_0184200.1"/>
    <property type="gene ID" value="BXY_0184200"/>
</dbReference>
<protein>
    <submittedName>
        <fullName evidence="3">(pine wood nematode) hypothetical protein</fullName>
    </submittedName>
    <submittedName>
        <fullName evidence="6">COesterase domain-containing protein</fullName>
    </submittedName>
</protein>
<sequence length="562" mass="63509">MLLFPILCLLPVLSASTDPVLETDIGRFVGKLLTFDSGLQVDAFYGVPFAKPPVGPLRFEKPQNAEYVEEREAKTLPKICIQMDGPFEQSEDCLYLNVYRPHNKTDTYGYPGFFFIHGGGYQMGYSHQHTTDYVAENYAAQGMTVVIPQYRVSIYGFAATENRAIPGNNGLHDLHKALLFTRRNAKGLYLDNGRITVGGYSAGAAAASALSISPLTHDLFSQVVQFSGSTFAEWAFSKRGTEHTERVVKILGCDAEREVRKCLQGKSLKDINEAVEKAHEFEGQLNFLDYAPTVDGDFIPVDPATLIELAKPKPTLASLTQNEGLLFSIYFPSDGRFWRHGLEQEKKDAFSVEDFKEHVRTAVVLKKIFGDQHEEVAEEIANFYLATVDPQQHDKNFFLDMYAKVFGDIMFAIPQLRELRMKLKAGWTIYHILSTHTAYTKRNFGHVECHHTTHGIEYEFLFGQGVFGNTTIMTEEDEEYRKLLVGSVVEFVKTGSPKSELNPNFVALSPSRPLIYTDLSSEAVIKEPLFGRELEFWDKMSDKLHFDIVFGVHKDQKKRNEL</sequence>
<evidence type="ECO:0000313" key="4">
    <source>
        <dbReference type="Proteomes" id="UP000095284"/>
    </source>
</evidence>
<dbReference type="PROSITE" id="PS00941">
    <property type="entry name" value="CARBOXYLESTERASE_B_2"/>
    <property type="match status" value="1"/>
</dbReference>
<dbReference type="AlphaFoldDB" id="A0A1I7RMA7"/>
<evidence type="ECO:0000313" key="6">
    <source>
        <dbReference type="WBParaSite" id="BXY_0184200.1"/>
    </source>
</evidence>
<dbReference type="SMR" id="A0A1I7RMA7"/>
<feature type="chain" id="PRO_5035359167" evidence="1">
    <location>
        <begin position="18"/>
        <end position="562"/>
    </location>
</feature>
<dbReference type="Proteomes" id="UP000095284">
    <property type="component" value="Unplaced"/>
</dbReference>
<accession>A0A1I7RMA7</accession>
<proteinExistence type="predicted"/>
<dbReference type="InterPro" id="IPR019819">
    <property type="entry name" value="Carboxylesterase_B_CS"/>
</dbReference>
<dbReference type="Pfam" id="PF00135">
    <property type="entry name" value="COesterase"/>
    <property type="match status" value="1"/>
</dbReference>
<gene>
    <name evidence="3" type="ORF">BXYJ_LOCUS10190</name>
</gene>
<reference evidence="6" key="1">
    <citation type="submission" date="2016-11" db="UniProtKB">
        <authorList>
            <consortium name="WormBaseParasite"/>
        </authorList>
    </citation>
    <scope>IDENTIFICATION</scope>
</reference>
<dbReference type="EMBL" id="CAJFCV020000004">
    <property type="protein sequence ID" value="CAG9118338.1"/>
    <property type="molecule type" value="Genomic_DNA"/>
</dbReference>
<evidence type="ECO:0000259" key="2">
    <source>
        <dbReference type="Pfam" id="PF00135"/>
    </source>
</evidence>
<dbReference type="PANTHER" id="PTHR44590:SF3">
    <property type="entry name" value="CARBOXYLESTERASE TYPE B DOMAIN-CONTAINING PROTEIN"/>
    <property type="match status" value="1"/>
</dbReference>
<dbReference type="EMBL" id="CAJFDI010000004">
    <property type="protein sequence ID" value="CAD5227919.1"/>
    <property type="molecule type" value="Genomic_DNA"/>
</dbReference>
<dbReference type="OrthoDB" id="6846267at2759"/>
<organism evidence="4 6">
    <name type="scientific">Bursaphelenchus xylophilus</name>
    <name type="common">Pinewood nematode worm</name>
    <name type="synonym">Aphelenchoides xylophilus</name>
    <dbReference type="NCBI Taxonomy" id="6326"/>
    <lineage>
        <taxon>Eukaryota</taxon>
        <taxon>Metazoa</taxon>
        <taxon>Ecdysozoa</taxon>
        <taxon>Nematoda</taxon>
        <taxon>Chromadorea</taxon>
        <taxon>Rhabditida</taxon>
        <taxon>Tylenchina</taxon>
        <taxon>Tylenchomorpha</taxon>
        <taxon>Aphelenchoidea</taxon>
        <taxon>Aphelenchoididae</taxon>
        <taxon>Bursaphelenchus</taxon>
    </lineage>
</organism>
<dbReference type="Gene3D" id="3.40.50.1820">
    <property type="entry name" value="alpha/beta hydrolase"/>
    <property type="match status" value="1"/>
</dbReference>
<feature type="domain" description="Carboxylesterase type B" evidence="2">
    <location>
        <begin position="18"/>
        <end position="537"/>
    </location>
</feature>
<feature type="signal peptide" evidence="1">
    <location>
        <begin position="1"/>
        <end position="17"/>
    </location>
</feature>
<reference evidence="3" key="2">
    <citation type="submission" date="2020-09" db="EMBL/GenBank/DDBJ databases">
        <authorList>
            <person name="Kikuchi T."/>
        </authorList>
    </citation>
    <scope>NUCLEOTIDE SEQUENCE</scope>
    <source>
        <strain evidence="3">Ka4C1</strain>
    </source>
</reference>
<evidence type="ECO:0000256" key="1">
    <source>
        <dbReference type="SAM" id="SignalP"/>
    </source>
</evidence>
<dbReference type="InterPro" id="IPR002018">
    <property type="entry name" value="CarbesteraseB"/>
</dbReference>
<keyword evidence="5" id="KW-1185">Reference proteome</keyword>
<name>A0A1I7RMA7_BURXY</name>
<dbReference type="PANTHER" id="PTHR44590">
    <property type="entry name" value="CARBOXYLIC ESTER HYDROLASE-RELATED"/>
    <property type="match status" value="1"/>
</dbReference>
<dbReference type="InterPro" id="IPR029058">
    <property type="entry name" value="AB_hydrolase_fold"/>
</dbReference>
<evidence type="ECO:0000313" key="3">
    <source>
        <dbReference type="EMBL" id="CAD5227919.1"/>
    </source>
</evidence>
<dbReference type="Proteomes" id="UP000659654">
    <property type="component" value="Unassembled WGS sequence"/>
</dbReference>
<keyword evidence="1" id="KW-0732">Signal</keyword>
<dbReference type="SUPFAM" id="SSF53474">
    <property type="entry name" value="alpha/beta-Hydrolases"/>
    <property type="match status" value="1"/>
</dbReference>
<dbReference type="eggNOG" id="KOG1516">
    <property type="taxonomic scope" value="Eukaryota"/>
</dbReference>